<evidence type="ECO:0000313" key="8">
    <source>
        <dbReference type="Proteomes" id="UP000309668"/>
    </source>
</evidence>
<dbReference type="Gene3D" id="3.40.190.10">
    <property type="entry name" value="Periplasmic binding protein-like II"/>
    <property type="match status" value="1"/>
</dbReference>
<dbReference type="GO" id="GO:0030313">
    <property type="term" value="C:cell envelope"/>
    <property type="evidence" value="ECO:0007669"/>
    <property type="project" value="UniProtKB-SubCell"/>
</dbReference>
<comment type="caution">
    <text evidence="7">The sequence shown here is derived from an EMBL/GenBank/DDBJ whole genome shotgun (WGS) entry which is preliminary data.</text>
</comment>
<organism evidence="7 8">
    <name type="scientific">Qipengyuania marisflavi</name>
    <dbReference type="NCBI Taxonomy" id="2486356"/>
    <lineage>
        <taxon>Bacteria</taxon>
        <taxon>Pseudomonadati</taxon>
        <taxon>Pseudomonadota</taxon>
        <taxon>Alphaproteobacteria</taxon>
        <taxon>Sphingomonadales</taxon>
        <taxon>Erythrobacteraceae</taxon>
        <taxon>Qipengyuania</taxon>
    </lineage>
</organism>
<dbReference type="PANTHER" id="PTHR30290:SF10">
    <property type="entry name" value="PERIPLASMIC OLIGOPEPTIDE-BINDING PROTEIN-RELATED"/>
    <property type="match status" value="1"/>
</dbReference>
<dbReference type="OrthoDB" id="9803988at2"/>
<protein>
    <submittedName>
        <fullName evidence="7">Peptide ABC transporter substrate-binding protein</fullName>
    </submittedName>
</protein>
<dbReference type="Gene3D" id="3.10.105.10">
    <property type="entry name" value="Dipeptide-binding Protein, Domain 3"/>
    <property type="match status" value="1"/>
</dbReference>
<dbReference type="PROSITE" id="PS51257">
    <property type="entry name" value="PROKAR_LIPOPROTEIN"/>
    <property type="match status" value="1"/>
</dbReference>
<feature type="signal peptide" evidence="5">
    <location>
        <begin position="1"/>
        <end position="20"/>
    </location>
</feature>
<evidence type="ECO:0000256" key="3">
    <source>
        <dbReference type="ARBA" id="ARBA00022448"/>
    </source>
</evidence>
<reference evidence="7 8" key="1">
    <citation type="submission" date="2019-05" db="EMBL/GenBank/DDBJ databases">
        <title>Erythrobacter marisflavi sp. nov., isolated from isolated from water of an estuary environment.</title>
        <authorList>
            <person name="Yoon J.-H."/>
        </authorList>
    </citation>
    <scope>NUCLEOTIDE SEQUENCE [LARGE SCALE GENOMIC DNA]</scope>
    <source>
        <strain evidence="7 8">KEM-5</strain>
    </source>
</reference>
<accession>A0A5S3P556</accession>
<feature type="domain" description="Solute-binding protein family 5" evidence="6">
    <location>
        <begin position="204"/>
        <end position="374"/>
    </location>
</feature>
<dbReference type="GO" id="GO:0015833">
    <property type="term" value="P:peptide transport"/>
    <property type="evidence" value="ECO:0007669"/>
    <property type="project" value="TreeGrafter"/>
</dbReference>
<dbReference type="Gene3D" id="3.90.76.10">
    <property type="entry name" value="Dipeptide-binding Protein, Domain 1"/>
    <property type="match status" value="1"/>
</dbReference>
<dbReference type="Proteomes" id="UP000309668">
    <property type="component" value="Unassembled WGS sequence"/>
</dbReference>
<keyword evidence="3" id="KW-0813">Transport</keyword>
<dbReference type="GO" id="GO:1904680">
    <property type="term" value="F:peptide transmembrane transporter activity"/>
    <property type="evidence" value="ECO:0007669"/>
    <property type="project" value="TreeGrafter"/>
</dbReference>
<comment type="subcellular location">
    <subcellularLocation>
        <location evidence="1">Periplasm</location>
    </subcellularLocation>
</comment>
<comment type="similarity">
    <text evidence="2">Belongs to the bacterial solute-binding protein 5 family.</text>
</comment>
<dbReference type="SUPFAM" id="SSF53850">
    <property type="entry name" value="Periplasmic binding protein-like II"/>
    <property type="match status" value="1"/>
</dbReference>
<name>A0A5S3P556_9SPHN</name>
<evidence type="ECO:0000256" key="4">
    <source>
        <dbReference type="ARBA" id="ARBA00022729"/>
    </source>
</evidence>
<dbReference type="RefSeq" id="WP_138617339.1">
    <property type="nucleotide sequence ID" value="NZ_VCAO01000003.1"/>
</dbReference>
<dbReference type="Pfam" id="PF00496">
    <property type="entry name" value="SBP_bac_5"/>
    <property type="match status" value="2"/>
</dbReference>
<dbReference type="EMBL" id="VCAO01000003">
    <property type="protein sequence ID" value="TMM48046.1"/>
    <property type="molecule type" value="Genomic_DNA"/>
</dbReference>
<evidence type="ECO:0000256" key="1">
    <source>
        <dbReference type="ARBA" id="ARBA00004418"/>
    </source>
</evidence>
<dbReference type="InterPro" id="IPR000914">
    <property type="entry name" value="SBP_5_dom"/>
</dbReference>
<evidence type="ECO:0000259" key="6">
    <source>
        <dbReference type="Pfam" id="PF00496"/>
    </source>
</evidence>
<proteinExistence type="inferred from homology"/>
<dbReference type="InterPro" id="IPR039424">
    <property type="entry name" value="SBP_5"/>
</dbReference>
<feature type="chain" id="PRO_5024449999" evidence="5">
    <location>
        <begin position="21"/>
        <end position="486"/>
    </location>
</feature>
<dbReference type="AlphaFoldDB" id="A0A5S3P556"/>
<evidence type="ECO:0000256" key="5">
    <source>
        <dbReference type="SAM" id="SignalP"/>
    </source>
</evidence>
<keyword evidence="8" id="KW-1185">Reference proteome</keyword>
<evidence type="ECO:0000256" key="2">
    <source>
        <dbReference type="ARBA" id="ARBA00005695"/>
    </source>
</evidence>
<dbReference type="PANTHER" id="PTHR30290">
    <property type="entry name" value="PERIPLASMIC BINDING COMPONENT OF ABC TRANSPORTER"/>
    <property type="match status" value="1"/>
</dbReference>
<keyword evidence="4 5" id="KW-0732">Signal</keyword>
<evidence type="ECO:0000313" key="7">
    <source>
        <dbReference type="EMBL" id="TMM48046.1"/>
    </source>
</evidence>
<sequence>MRTALACLLILATTACGGRADDGVVDVAFITGADALFAQGVRLESAGQHLRAGQSQGLVRLDAAGQVVPALAERWIVTDDGASYIFRIREFDLPGGTRLTAQTVRDELQRNVTSLGGTSMGLDLAKIADIRAMTGRVIEIRLKSPMPGLLQLLAQPELGVVLGKSPTGIMRLVRDGDVAVLNALAPEERGLPIQPEWDADLHQVRVYAADAAAATAGFAGGKYDMVLGGQIATMPLADTGALSRGTVRLDSAIGLFGLDIIQREGFLAQRENREALAMAIDRDKLLTPFNIGGWIPTTRIVAPGMPGDSETVAERWEDMSLDQRRARAASRVRQWAAGNGGAPTLRISLPAGPGSDLLFQSLERDFAAIGITASQVAPGAKADLLLRDRVARYGAARWFLNQFNCRVASTVCVVEADALVARTLTTQDMAEEAALLDEAEVLLTAANFYIPLGAPIRWSLVRAGTVGFTENPWSFHPLFPLSRAPM</sequence>
<feature type="domain" description="Solute-binding protein family 5" evidence="6">
    <location>
        <begin position="66"/>
        <end position="160"/>
    </location>
</feature>
<gene>
    <name evidence="7" type="ORF">FEV51_06990</name>
</gene>